<reference evidence="1" key="1">
    <citation type="submission" date="2014-05" db="EMBL/GenBank/DDBJ databases">
        <title>The genome and life-stage specific transcriptomes of Globodera pallida elucidate key aspects of plant parasitism by a cyst nematode.</title>
        <authorList>
            <person name="Cotton J.A."/>
            <person name="Lilley C.J."/>
            <person name="Jones L.M."/>
            <person name="Kikuchi T."/>
            <person name="Reid A.J."/>
            <person name="Thorpe P."/>
            <person name="Tsai I.J."/>
            <person name="Beasley H."/>
            <person name="Blok V."/>
            <person name="Cock P.J.A."/>
            <person name="Van den Akker S.E."/>
            <person name="Holroyd N."/>
            <person name="Hunt M."/>
            <person name="Mantelin S."/>
            <person name="Naghra H."/>
            <person name="Pain A."/>
            <person name="Palomares-Rius J.E."/>
            <person name="Zarowiecki M."/>
            <person name="Berriman M."/>
            <person name="Jones J.T."/>
            <person name="Urwin P.E."/>
        </authorList>
    </citation>
    <scope>NUCLEOTIDE SEQUENCE [LARGE SCALE GENOMIC DNA]</scope>
    <source>
        <strain evidence="1">Lindley</strain>
    </source>
</reference>
<proteinExistence type="predicted"/>
<evidence type="ECO:0000313" key="1">
    <source>
        <dbReference type="Proteomes" id="UP000050741"/>
    </source>
</evidence>
<sequence length="93" mass="9926">MKEVNFKTVQAFPLFDHFGVSSTFSHSSYVLCLARSLTGHRAMIRTVRPGIAHWEATDVAVAAVGEAVAAEEGAAGDPVVAAAAEVRDVRWVD</sequence>
<dbReference type="WBParaSite" id="GPLIN_000835200">
    <property type="protein sequence ID" value="GPLIN_000835200"/>
    <property type="gene ID" value="GPLIN_000835200"/>
</dbReference>
<dbReference type="AlphaFoldDB" id="A0A183C657"/>
<accession>A0A183C657</accession>
<dbReference type="Proteomes" id="UP000050741">
    <property type="component" value="Unassembled WGS sequence"/>
</dbReference>
<evidence type="ECO:0000313" key="2">
    <source>
        <dbReference type="WBParaSite" id="GPLIN_000835200"/>
    </source>
</evidence>
<organism evidence="1 2">
    <name type="scientific">Globodera pallida</name>
    <name type="common">Potato cyst nematode worm</name>
    <name type="synonym">Heterodera pallida</name>
    <dbReference type="NCBI Taxonomy" id="36090"/>
    <lineage>
        <taxon>Eukaryota</taxon>
        <taxon>Metazoa</taxon>
        <taxon>Ecdysozoa</taxon>
        <taxon>Nematoda</taxon>
        <taxon>Chromadorea</taxon>
        <taxon>Rhabditida</taxon>
        <taxon>Tylenchina</taxon>
        <taxon>Tylenchomorpha</taxon>
        <taxon>Tylenchoidea</taxon>
        <taxon>Heteroderidae</taxon>
        <taxon>Heteroderinae</taxon>
        <taxon>Globodera</taxon>
    </lineage>
</organism>
<keyword evidence="1" id="KW-1185">Reference proteome</keyword>
<protein>
    <submittedName>
        <fullName evidence="2">Transmembrane protein</fullName>
    </submittedName>
</protein>
<reference evidence="2" key="2">
    <citation type="submission" date="2016-06" db="UniProtKB">
        <authorList>
            <consortium name="WormBaseParasite"/>
        </authorList>
    </citation>
    <scope>IDENTIFICATION</scope>
</reference>
<name>A0A183C657_GLOPA</name>